<evidence type="ECO:0000256" key="2">
    <source>
        <dbReference type="ARBA" id="ARBA00022517"/>
    </source>
</evidence>
<evidence type="ECO:0000256" key="4">
    <source>
        <dbReference type="ARBA" id="ARBA00023242"/>
    </source>
</evidence>
<feature type="compositionally biased region" description="Low complexity" evidence="7">
    <location>
        <begin position="223"/>
        <end position="233"/>
    </location>
</feature>
<dbReference type="EMBL" id="JALJOV010000118">
    <property type="protein sequence ID" value="KAK9867006.1"/>
    <property type="molecule type" value="Genomic_DNA"/>
</dbReference>
<feature type="domain" description="UTP23 sensor motif region" evidence="8">
    <location>
        <begin position="195"/>
        <end position="211"/>
    </location>
</feature>
<evidence type="ECO:0000256" key="6">
    <source>
        <dbReference type="ARBA" id="ARBA00038503"/>
    </source>
</evidence>
<evidence type="ECO:0000256" key="5">
    <source>
        <dbReference type="ARBA" id="ARBA00037300"/>
    </source>
</evidence>
<feature type="compositionally biased region" description="Basic residues" evidence="7">
    <location>
        <begin position="208"/>
        <end position="217"/>
    </location>
</feature>
<gene>
    <name evidence="9" type="ORF">WJX84_010467</name>
</gene>
<evidence type="ECO:0000256" key="3">
    <source>
        <dbReference type="ARBA" id="ARBA00022552"/>
    </source>
</evidence>
<dbReference type="InterPro" id="IPR029060">
    <property type="entry name" value="PIN-like_dom_sf"/>
</dbReference>
<sequence>MRRKKHKHARRAVRFFKVTSGFRPPFKVIVDGNFVHALTQQRMGEPSEALQKLVGGPVKLSTTPCILTELRTLGSDFSQAYQTSKRMLKLTCQHQSNPVPPADCIMSLIGESNAEHFFVASQDMQLRGKLQKLPAGASIFATVNGVHLEAPSAEQKLAAGQVEKEHMKPTERDAAASAEAGLAPRPRRASDKPITKRKGPKGPNPLSVKKKSTKHKASSGSQAPLASATAAPAVNDGQAGKARRPRRRPKADAPAPAVTA</sequence>
<name>A0AAW1TD80_9CHLO</name>
<proteinExistence type="inferred from homology"/>
<keyword evidence="4" id="KW-0539">Nucleus</keyword>
<evidence type="ECO:0000256" key="1">
    <source>
        <dbReference type="ARBA" id="ARBA00004604"/>
    </source>
</evidence>
<dbReference type="InterPro" id="IPR057776">
    <property type="entry name" value="UTP23_sensor"/>
</dbReference>
<protein>
    <recommendedName>
        <fullName evidence="8">UTP23 sensor motif region domain-containing protein</fullName>
    </recommendedName>
</protein>
<dbReference type="Gene3D" id="3.40.50.1010">
    <property type="entry name" value="5'-nuclease"/>
    <property type="match status" value="1"/>
</dbReference>
<accession>A0AAW1TD80</accession>
<keyword evidence="2" id="KW-0690">Ribosome biogenesis</keyword>
<feature type="compositionally biased region" description="Basic and acidic residues" evidence="7">
    <location>
        <begin position="162"/>
        <end position="174"/>
    </location>
</feature>
<dbReference type="InterPro" id="IPR006984">
    <property type="entry name" value="Fcf1/UTP23"/>
</dbReference>
<dbReference type="Pfam" id="PF24779">
    <property type="entry name" value="UTP23_sensor"/>
    <property type="match status" value="1"/>
</dbReference>
<dbReference type="Proteomes" id="UP001485043">
    <property type="component" value="Unassembled WGS sequence"/>
</dbReference>
<reference evidence="9 10" key="1">
    <citation type="journal article" date="2024" name="Nat. Commun.">
        <title>Phylogenomics reveals the evolutionary origins of lichenization in chlorophyte algae.</title>
        <authorList>
            <person name="Puginier C."/>
            <person name="Libourel C."/>
            <person name="Otte J."/>
            <person name="Skaloud P."/>
            <person name="Haon M."/>
            <person name="Grisel S."/>
            <person name="Petersen M."/>
            <person name="Berrin J.G."/>
            <person name="Delaux P.M."/>
            <person name="Dal Grande F."/>
            <person name="Keller J."/>
        </authorList>
    </citation>
    <scope>NUCLEOTIDE SEQUENCE [LARGE SCALE GENOMIC DNA]</scope>
    <source>
        <strain evidence="9 10">SAG 2523</strain>
    </source>
</reference>
<evidence type="ECO:0000259" key="8">
    <source>
        <dbReference type="Pfam" id="PF24779"/>
    </source>
</evidence>
<evidence type="ECO:0000256" key="7">
    <source>
        <dbReference type="SAM" id="MobiDB-lite"/>
    </source>
</evidence>
<dbReference type="GO" id="GO:0006364">
    <property type="term" value="P:rRNA processing"/>
    <property type="evidence" value="ECO:0007669"/>
    <property type="project" value="UniProtKB-KW"/>
</dbReference>
<dbReference type="PANTHER" id="PTHR12416">
    <property type="entry name" value="RRNA-PROCESSING PROTEIN UTP23 HOMOLOG"/>
    <property type="match status" value="1"/>
</dbReference>
<keyword evidence="10" id="KW-1185">Reference proteome</keyword>
<dbReference type="AlphaFoldDB" id="A0AAW1TD80"/>
<dbReference type="Pfam" id="PF04900">
    <property type="entry name" value="Fcf1"/>
    <property type="match status" value="1"/>
</dbReference>
<dbReference type="CDD" id="cd08553">
    <property type="entry name" value="PIN_Fcf1-like"/>
    <property type="match status" value="1"/>
</dbReference>
<dbReference type="FunFam" id="3.40.50.1010:FF:000006">
    <property type="entry name" value="rRNA-processing protein UTP23 homolog"/>
    <property type="match status" value="1"/>
</dbReference>
<comment type="caution">
    <text evidence="9">The sequence shown here is derived from an EMBL/GenBank/DDBJ whole genome shotgun (WGS) entry which is preliminary data.</text>
</comment>
<evidence type="ECO:0000313" key="9">
    <source>
        <dbReference type="EMBL" id="KAK9867006.1"/>
    </source>
</evidence>
<feature type="region of interest" description="Disordered" evidence="7">
    <location>
        <begin position="160"/>
        <end position="260"/>
    </location>
</feature>
<dbReference type="SUPFAM" id="SSF88723">
    <property type="entry name" value="PIN domain-like"/>
    <property type="match status" value="1"/>
</dbReference>
<comment type="subcellular location">
    <subcellularLocation>
        <location evidence="1">Nucleus</location>
        <location evidence="1">Nucleolus</location>
    </subcellularLocation>
</comment>
<comment type="function">
    <text evidence="5">Involved in rRNA-processing and ribosome biogenesis.</text>
</comment>
<evidence type="ECO:0000313" key="10">
    <source>
        <dbReference type="Proteomes" id="UP001485043"/>
    </source>
</evidence>
<keyword evidence="3" id="KW-0698">rRNA processing</keyword>
<comment type="similarity">
    <text evidence="6">Belongs to the UTP23/FCF1 family. UTP23 subfamily.</text>
</comment>
<organism evidence="9 10">
    <name type="scientific">Apatococcus fuscideae</name>
    <dbReference type="NCBI Taxonomy" id="2026836"/>
    <lineage>
        <taxon>Eukaryota</taxon>
        <taxon>Viridiplantae</taxon>
        <taxon>Chlorophyta</taxon>
        <taxon>core chlorophytes</taxon>
        <taxon>Trebouxiophyceae</taxon>
        <taxon>Chlorellales</taxon>
        <taxon>Chlorellaceae</taxon>
        <taxon>Apatococcus</taxon>
    </lineage>
</organism>
<dbReference type="GO" id="GO:0032040">
    <property type="term" value="C:small-subunit processome"/>
    <property type="evidence" value="ECO:0007669"/>
    <property type="project" value="InterPro"/>
</dbReference>